<evidence type="ECO:0000313" key="1">
    <source>
        <dbReference type="EMBL" id="MED6217282.1"/>
    </source>
</evidence>
<gene>
    <name evidence="1" type="ORF">PIB30_016270</name>
</gene>
<keyword evidence="2" id="KW-1185">Reference proteome</keyword>
<reference evidence="1 2" key="1">
    <citation type="journal article" date="2023" name="Plants (Basel)">
        <title>Bridging the Gap: Combining Genomics and Transcriptomics Approaches to Understand Stylosanthes scabra, an Orphan Legume from the Brazilian Caatinga.</title>
        <authorList>
            <person name="Ferreira-Neto J.R.C."/>
            <person name="da Silva M.D."/>
            <person name="Binneck E."/>
            <person name="de Melo N.F."/>
            <person name="da Silva R.H."/>
            <person name="de Melo A.L.T.M."/>
            <person name="Pandolfi V."/>
            <person name="Bustamante F.O."/>
            <person name="Brasileiro-Vidal A.C."/>
            <person name="Benko-Iseppon A.M."/>
        </authorList>
    </citation>
    <scope>NUCLEOTIDE SEQUENCE [LARGE SCALE GENOMIC DNA]</scope>
    <source>
        <tissue evidence="1">Leaves</tissue>
    </source>
</reference>
<comment type="caution">
    <text evidence="1">The sequence shown here is derived from an EMBL/GenBank/DDBJ whole genome shotgun (WGS) entry which is preliminary data.</text>
</comment>
<organism evidence="1 2">
    <name type="scientific">Stylosanthes scabra</name>
    <dbReference type="NCBI Taxonomy" id="79078"/>
    <lineage>
        <taxon>Eukaryota</taxon>
        <taxon>Viridiplantae</taxon>
        <taxon>Streptophyta</taxon>
        <taxon>Embryophyta</taxon>
        <taxon>Tracheophyta</taxon>
        <taxon>Spermatophyta</taxon>
        <taxon>Magnoliopsida</taxon>
        <taxon>eudicotyledons</taxon>
        <taxon>Gunneridae</taxon>
        <taxon>Pentapetalae</taxon>
        <taxon>rosids</taxon>
        <taxon>fabids</taxon>
        <taxon>Fabales</taxon>
        <taxon>Fabaceae</taxon>
        <taxon>Papilionoideae</taxon>
        <taxon>50 kb inversion clade</taxon>
        <taxon>dalbergioids sensu lato</taxon>
        <taxon>Dalbergieae</taxon>
        <taxon>Pterocarpus clade</taxon>
        <taxon>Stylosanthes</taxon>
    </lineage>
</organism>
<evidence type="ECO:0000313" key="2">
    <source>
        <dbReference type="Proteomes" id="UP001341840"/>
    </source>
</evidence>
<protein>
    <submittedName>
        <fullName evidence="1">Uncharacterized protein</fullName>
    </submittedName>
</protein>
<name>A0ABU6Z5T9_9FABA</name>
<accession>A0ABU6Z5T9</accession>
<proteinExistence type="predicted"/>
<dbReference type="Proteomes" id="UP001341840">
    <property type="component" value="Unassembled WGS sequence"/>
</dbReference>
<dbReference type="EMBL" id="JASCZI010271906">
    <property type="protein sequence ID" value="MED6217282.1"/>
    <property type="molecule type" value="Genomic_DNA"/>
</dbReference>
<sequence>MGLGVFAHLRNFYINYKLLIELVRSYDVFSNTIYTSVGEFMITSEKVGYAFGLNCTGDLFEKRQVDFENKLNEEERQALNLFKGKTLMFVQDMLPVIRDIENTRSRNWAHHVNSFLMDGIKKFKDKNKQAMKGCHFVQMIIYFKERYEGKSLNDPNAWLRGYTAGLERRLERRSKLKMMISQ</sequence>